<comment type="caution">
    <text evidence="1">The sequence shown here is derived from an EMBL/GenBank/DDBJ whole genome shotgun (WGS) entry which is preliminary data.</text>
</comment>
<sequence>MARVGWAEGPDLDCIEVIGAEEYVPSGWSSNKLRGLQQQRKRTSNYEKMEAAGRRRKAMSYARLQCGGTPTGYQTLRTSGITRIPTSGVVRRLDYTTPPRRLRNPVRYMRKRFDEAMACTQRPPGAYSPRYSSPYVSPNYCEACGGPRRCYVGPVDIDPYCHPRVRPPKWPDFGSPSGYLELANMKRFLAPDRRYM</sequence>
<name>A0A6A4JP29_APOLU</name>
<protein>
    <submittedName>
        <fullName evidence="1">Uncharacterized protein</fullName>
    </submittedName>
</protein>
<evidence type="ECO:0000313" key="2">
    <source>
        <dbReference type="Proteomes" id="UP000466442"/>
    </source>
</evidence>
<organism evidence="1 2">
    <name type="scientific">Apolygus lucorum</name>
    <name type="common">Small green plant bug</name>
    <name type="synonym">Lygocoris lucorum</name>
    <dbReference type="NCBI Taxonomy" id="248454"/>
    <lineage>
        <taxon>Eukaryota</taxon>
        <taxon>Metazoa</taxon>
        <taxon>Ecdysozoa</taxon>
        <taxon>Arthropoda</taxon>
        <taxon>Hexapoda</taxon>
        <taxon>Insecta</taxon>
        <taxon>Pterygota</taxon>
        <taxon>Neoptera</taxon>
        <taxon>Paraneoptera</taxon>
        <taxon>Hemiptera</taxon>
        <taxon>Heteroptera</taxon>
        <taxon>Panheteroptera</taxon>
        <taxon>Cimicomorpha</taxon>
        <taxon>Miridae</taxon>
        <taxon>Mirini</taxon>
        <taxon>Apolygus</taxon>
    </lineage>
</organism>
<evidence type="ECO:0000313" key="1">
    <source>
        <dbReference type="EMBL" id="KAF6205042.1"/>
    </source>
</evidence>
<dbReference type="Proteomes" id="UP000466442">
    <property type="component" value="Linkage Group LG9"/>
</dbReference>
<accession>A0A6A4JP29</accession>
<proteinExistence type="predicted"/>
<gene>
    <name evidence="1" type="ORF">GE061_019209</name>
</gene>
<dbReference type="AlphaFoldDB" id="A0A6A4JP29"/>
<dbReference type="EMBL" id="WIXP02000009">
    <property type="protein sequence ID" value="KAF6205042.1"/>
    <property type="molecule type" value="Genomic_DNA"/>
</dbReference>
<keyword evidence="2" id="KW-1185">Reference proteome</keyword>
<reference evidence="1" key="1">
    <citation type="journal article" date="2021" name="Mol. Ecol. Resour.">
        <title>Apolygus lucorum genome provides insights into omnivorousness and mesophyll feeding.</title>
        <authorList>
            <person name="Liu Y."/>
            <person name="Liu H."/>
            <person name="Wang H."/>
            <person name="Huang T."/>
            <person name="Liu B."/>
            <person name="Yang B."/>
            <person name="Yin L."/>
            <person name="Li B."/>
            <person name="Zhang Y."/>
            <person name="Zhang S."/>
            <person name="Jiang F."/>
            <person name="Zhang X."/>
            <person name="Ren Y."/>
            <person name="Wang B."/>
            <person name="Wang S."/>
            <person name="Lu Y."/>
            <person name="Wu K."/>
            <person name="Fan W."/>
            <person name="Wang G."/>
        </authorList>
    </citation>
    <scope>NUCLEOTIDE SEQUENCE</scope>
    <source>
        <strain evidence="1">12Hb</strain>
    </source>
</reference>